<organism evidence="3 4">
    <name type="scientific">Stentor coeruleus</name>
    <dbReference type="NCBI Taxonomy" id="5963"/>
    <lineage>
        <taxon>Eukaryota</taxon>
        <taxon>Sar</taxon>
        <taxon>Alveolata</taxon>
        <taxon>Ciliophora</taxon>
        <taxon>Postciliodesmatophora</taxon>
        <taxon>Heterotrichea</taxon>
        <taxon>Heterotrichida</taxon>
        <taxon>Stentoridae</taxon>
        <taxon>Stentor</taxon>
    </lineage>
</organism>
<comment type="caution">
    <text evidence="3">The sequence shown here is derived from an EMBL/GenBank/DDBJ whole genome shotgun (WGS) entry which is preliminary data.</text>
</comment>
<dbReference type="OrthoDB" id="322025at2759"/>
<gene>
    <name evidence="3" type="ORF">SteCoe_5143</name>
</gene>
<keyword evidence="1" id="KW-0175">Coiled coil</keyword>
<accession>A0A1R2CT14</accession>
<sequence length="395" mass="45773">MNSLPSEIIYEIVLYSSPKDIFIHLLRLNKNFFITITTSSYLLGKICQNLLKVSRPLKLLYKNCQNLLETFYKAPLKQIDFHGFATSGGFDEDKPYYWVSNMYNDDGSTYCSRDSKNNINTAGVLLETQPISLKPGDESYDYILNLLDKSKLLQKSIYPKYNQKGAIGLEHIRSVLDIYTLYREDFLRLISNETKLDAERMENEMKIIEKKVRDKRIVGVEIQRRKEDLYVMVQPIDFEAANNYNKVAVFSKIDLSREGNVTCPVETFMVFVSEVYVDIEDPEFSIYDNIFDHETLKRICGSDCKNLETDTDIQYAQFINKEKRLRPVLWGKFTGRQGNLISVNLDEVYVGNYLYTKLINPENRMAEMGDQHDTTNIDCSYVLGFGKVIDLEGNN</sequence>
<dbReference type="InterPro" id="IPR001810">
    <property type="entry name" value="F-box_dom"/>
</dbReference>
<evidence type="ECO:0000313" key="4">
    <source>
        <dbReference type="Proteomes" id="UP000187209"/>
    </source>
</evidence>
<keyword evidence="4" id="KW-1185">Reference proteome</keyword>
<protein>
    <recommendedName>
        <fullName evidence="2">F-box domain-containing protein</fullName>
    </recommendedName>
</protein>
<evidence type="ECO:0000256" key="1">
    <source>
        <dbReference type="SAM" id="Coils"/>
    </source>
</evidence>
<evidence type="ECO:0000313" key="3">
    <source>
        <dbReference type="EMBL" id="OMJ92154.1"/>
    </source>
</evidence>
<dbReference type="PROSITE" id="PS50181">
    <property type="entry name" value="FBOX"/>
    <property type="match status" value="1"/>
</dbReference>
<feature type="domain" description="F-box" evidence="2">
    <location>
        <begin position="1"/>
        <end position="46"/>
    </location>
</feature>
<dbReference type="EMBL" id="MPUH01000067">
    <property type="protein sequence ID" value="OMJ92154.1"/>
    <property type="molecule type" value="Genomic_DNA"/>
</dbReference>
<dbReference type="Proteomes" id="UP000187209">
    <property type="component" value="Unassembled WGS sequence"/>
</dbReference>
<name>A0A1R2CT14_9CILI</name>
<evidence type="ECO:0000259" key="2">
    <source>
        <dbReference type="PROSITE" id="PS50181"/>
    </source>
</evidence>
<dbReference type="AlphaFoldDB" id="A0A1R2CT14"/>
<reference evidence="3 4" key="1">
    <citation type="submission" date="2016-11" db="EMBL/GenBank/DDBJ databases">
        <title>The macronuclear genome of Stentor coeruleus: a giant cell with tiny introns.</title>
        <authorList>
            <person name="Slabodnick M."/>
            <person name="Ruby J.G."/>
            <person name="Reiff S.B."/>
            <person name="Swart E.C."/>
            <person name="Gosai S."/>
            <person name="Prabakaran S."/>
            <person name="Witkowska E."/>
            <person name="Larue G.E."/>
            <person name="Fisher S."/>
            <person name="Freeman R.M."/>
            <person name="Gunawardena J."/>
            <person name="Chu W."/>
            <person name="Stover N.A."/>
            <person name="Gregory B.D."/>
            <person name="Nowacki M."/>
            <person name="Derisi J."/>
            <person name="Roy S.W."/>
            <person name="Marshall W.F."/>
            <person name="Sood P."/>
        </authorList>
    </citation>
    <scope>NUCLEOTIDE SEQUENCE [LARGE SCALE GENOMIC DNA]</scope>
    <source>
        <strain evidence="3">WM001</strain>
    </source>
</reference>
<proteinExistence type="predicted"/>
<feature type="coiled-coil region" evidence="1">
    <location>
        <begin position="191"/>
        <end position="218"/>
    </location>
</feature>